<dbReference type="InterPro" id="IPR027417">
    <property type="entry name" value="P-loop_NTPase"/>
</dbReference>
<dbReference type="SUPFAM" id="SSF46689">
    <property type="entry name" value="Homeodomain-like"/>
    <property type="match status" value="1"/>
</dbReference>
<dbReference type="Gene3D" id="3.40.50.300">
    <property type="entry name" value="P-loop containing nucleotide triphosphate hydrolases"/>
    <property type="match status" value="1"/>
</dbReference>
<dbReference type="SUPFAM" id="SSF52172">
    <property type="entry name" value="CheY-like"/>
    <property type="match status" value="1"/>
</dbReference>
<keyword evidence="10" id="KW-1185">Reference proteome</keyword>
<feature type="compositionally biased region" description="Low complexity" evidence="6">
    <location>
        <begin position="446"/>
        <end position="457"/>
    </location>
</feature>
<keyword evidence="4" id="KW-0804">Transcription</keyword>
<dbReference type="RefSeq" id="WP_211422992.1">
    <property type="nucleotide sequence ID" value="NZ_CP072642.1"/>
</dbReference>
<gene>
    <name evidence="9" type="ORF">J8C05_04530</name>
</gene>
<reference evidence="9 10" key="1">
    <citation type="submission" date="2021-03" db="EMBL/GenBank/DDBJ databases">
        <title>Genomic and phenotypic characterization of Chloracidobacterium isolates provides evidence for multiple species.</title>
        <authorList>
            <person name="Saini M.K."/>
            <person name="Costas A.M.G."/>
            <person name="Tank M."/>
            <person name="Bryant D.A."/>
        </authorList>
    </citation>
    <scope>NUCLEOTIDE SEQUENCE [LARGE SCALE GENOMIC DNA]</scope>
    <source>
        <strain evidence="9 10">N</strain>
    </source>
</reference>
<dbReference type="PROSITE" id="PS00675">
    <property type="entry name" value="SIGMA54_INTERACT_1"/>
    <property type="match status" value="1"/>
</dbReference>
<name>A0ABX8B148_9BACT</name>
<dbReference type="InterPro" id="IPR025662">
    <property type="entry name" value="Sigma_54_int_dom_ATP-bd_1"/>
</dbReference>
<keyword evidence="1" id="KW-0547">Nucleotide-binding</keyword>
<evidence type="ECO:0000313" key="9">
    <source>
        <dbReference type="EMBL" id="QUV94719.1"/>
    </source>
</evidence>
<dbReference type="Pfam" id="PF02954">
    <property type="entry name" value="HTH_8"/>
    <property type="match status" value="1"/>
</dbReference>
<dbReference type="InterPro" id="IPR058031">
    <property type="entry name" value="AAA_lid_NorR"/>
</dbReference>
<dbReference type="SUPFAM" id="SSF52540">
    <property type="entry name" value="P-loop containing nucleoside triphosphate hydrolases"/>
    <property type="match status" value="1"/>
</dbReference>
<organism evidence="9 10">
    <name type="scientific">Chloracidobacterium sp. N</name>
    <dbReference type="NCBI Taxonomy" id="2821540"/>
    <lineage>
        <taxon>Bacteria</taxon>
        <taxon>Pseudomonadati</taxon>
        <taxon>Acidobacteriota</taxon>
        <taxon>Terriglobia</taxon>
        <taxon>Terriglobales</taxon>
        <taxon>Acidobacteriaceae</taxon>
        <taxon>Chloracidobacterium</taxon>
        <taxon>Chloracidobacterium aggregatum</taxon>
    </lineage>
</organism>
<evidence type="ECO:0000313" key="10">
    <source>
        <dbReference type="Proteomes" id="UP000677668"/>
    </source>
</evidence>
<dbReference type="InterPro" id="IPR003593">
    <property type="entry name" value="AAA+_ATPase"/>
</dbReference>
<evidence type="ECO:0000256" key="2">
    <source>
        <dbReference type="ARBA" id="ARBA00022840"/>
    </source>
</evidence>
<evidence type="ECO:0000256" key="6">
    <source>
        <dbReference type="SAM" id="MobiDB-lite"/>
    </source>
</evidence>
<dbReference type="InterPro" id="IPR011006">
    <property type="entry name" value="CheY-like_superfamily"/>
</dbReference>
<evidence type="ECO:0000259" key="8">
    <source>
        <dbReference type="PROSITE" id="PS50110"/>
    </source>
</evidence>
<feature type="domain" description="Sigma-54 factor interaction" evidence="7">
    <location>
        <begin position="130"/>
        <end position="357"/>
    </location>
</feature>
<dbReference type="InterPro" id="IPR002197">
    <property type="entry name" value="HTH_Fis"/>
</dbReference>
<protein>
    <submittedName>
        <fullName evidence="9">Sigma-54-dependent Fis family transcriptional regulator</fullName>
    </submittedName>
</protein>
<dbReference type="PROSITE" id="PS50045">
    <property type="entry name" value="SIGMA54_INTERACT_4"/>
    <property type="match status" value="1"/>
</dbReference>
<evidence type="ECO:0000256" key="3">
    <source>
        <dbReference type="ARBA" id="ARBA00023015"/>
    </source>
</evidence>
<dbReference type="PANTHER" id="PTHR32071">
    <property type="entry name" value="TRANSCRIPTIONAL REGULATORY PROTEIN"/>
    <property type="match status" value="1"/>
</dbReference>
<dbReference type="InterPro" id="IPR002078">
    <property type="entry name" value="Sigma_54_int"/>
</dbReference>
<dbReference type="Gene3D" id="1.10.10.60">
    <property type="entry name" value="Homeodomain-like"/>
    <property type="match status" value="1"/>
</dbReference>
<dbReference type="SMART" id="SM00448">
    <property type="entry name" value="REC"/>
    <property type="match status" value="1"/>
</dbReference>
<evidence type="ECO:0000256" key="1">
    <source>
        <dbReference type="ARBA" id="ARBA00022741"/>
    </source>
</evidence>
<dbReference type="SMART" id="SM00382">
    <property type="entry name" value="AAA"/>
    <property type="match status" value="1"/>
</dbReference>
<keyword evidence="2" id="KW-0067">ATP-binding</keyword>
<dbReference type="Pfam" id="PF00072">
    <property type="entry name" value="Response_reg"/>
    <property type="match status" value="1"/>
</dbReference>
<dbReference type="Gene3D" id="1.10.8.60">
    <property type="match status" value="1"/>
</dbReference>
<dbReference type="InterPro" id="IPR001789">
    <property type="entry name" value="Sig_transdc_resp-reg_receiver"/>
</dbReference>
<evidence type="ECO:0000256" key="4">
    <source>
        <dbReference type="ARBA" id="ARBA00023163"/>
    </source>
</evidence>
<accession>A0ABX8B148</accession>
<keyword evidence="5" id="KW-0597">Phosphoprotein</keyword>
<dbReference type="Gene3D" id="3.40.50.2300">
    <property type="match status" value="1"/>
</dbReference>
<feature type="domain" description="Response regulatory" evidence="8">
    <location>
        <begin position="6"/>
        <end position="120"/>
    </location>
</feature>
<evidence type="ECO:0000256" key="5">
    <source>
        <dbReference type="PROSITE-ProRule" id="PRU00169"/>
    </source>
</evidence>
<dbReference type="Proteomes" id="UP000677668">
    <property type="component" value="Chromosome 1"/>
</dbReference>
<dbReference type="Pfam" id="PF00158">
    <property type="entry name" value="Sigma54_activat"/>
    <property type="match status" value="1"/>
</dbReference>
<dbReference type="CDD" id="cd00009">
    <property type="entry name" value="AAA"/>
    <property type="match status" value="1"/>
</dbReference>
<dbReference type="InterPro" id="IPR009057">
    <property type="entry name" value="Homeodomain-like_sf"/>
</dbReference>
<dbReference type="PROSITE" id="PS50110">
    <property type="entry name" value="RESPONSE_REGULATORY"/>
    <property type="match status" value="1"/>
</dbReference>
<feature type="modified residue" description="4-aspartylphosphate" evidence="5">
    <location>
        <position position="55"/>
    </location>
</feature>
<dbReference type="PANTHER" id="PTHR32071:SF113">
    <property type="entry name" value="ALGINATE BIOSYNTHESIS TRANSCRIPTIONAL REGULATORY PROTEIN ALGB"/>
    <property type="match status" value="1"/>
</dbReference>
<dbReference type="PRINTS" id="PR01590">
    <property type="entry name" value="HTHFIS"/>
</dbReference>
<sequence length="463" mass="51007">MPTKRSILIVDDEKNQRDILDMILSAEGYRTATAPSAEAALRMARAERFDVVLTDLKMGGQSGLDLLRALTQADSSQLVILMTAHGSIESVKDALRLGAVDYLEKPLDRERLLTVLAQALSRLDALDADLIGNSEPMQKLKKIILKVAASDETVLVRGESGTGKELVARALHRHSPRAAAVFHVVNCAAINENLLESELFGHEKGAFTGAVAEKKGLFEVADRGTLFLDEIGELNVALQAKLLRALQEGEVQRVGSTRVIRVDVRVVAATNRPLEDMVAAKTFREDLYYRLNVIPIHLPPLRDRREDIPLLVERFLARQSRGATHYTIAPEALQVLQAYDWPGNVRQLESALKRAALLCEGDTIGVEDLPVEIRQATGVPASAPAPPFQFRLPPEGISFEEVERSLIVQAMEKTDWNITRAAKLLGLTFRTLQYRLEKFGLRRPSDTPSDDAPAAEAPPDRTG</sequence>
<dbReference type="Pfam" id="PF25601">
    <property type="entry name" value="AAA_lid_14"/>
    <property type="match status" value="1"/>
</dbReference>
<evidence type="ECO:0000259" key="7">
    <source>
        <dbReference type="PROSITE" id="PS50045"/>
    </source>
</evidence>
<keyword evidence="3" id="KW-0805">Transcription regulation</keyword>
<dbReference type="EMBL" id="CP072642">
    <property type="protein sequence ID" value="QUV94719.1"/>
    <property type="molecule type" value="Genomic_DNA"/>
</dbReference>
<proteinExistence type="predicted"/>
<feature type="region of interest" description="Disordered" evidence="6">
    <location>
        <begin position="441"/>
        <end position="463"/>
    </location>
</feature>